<comment type="caution">
    <text evidence="2">The sequence shown here is derived from an EMBL/GenBank/DDBJ whole genome shotgun (WGS) entry which is preliminary data.</text>
</comment>
<dbReference type="InterPro" id="IPR002156">
    <property type="entry name" value="RNaseH_domain"/>
</dbReference>
<evidence type="ECO:0000259" key="1">
    <source>
        <dbReference type="Pfam" id="PF13456"/>
    </source>
</evidence>
<reference evidence="2 3" key="1">
    <citation type="journal article" date="2021" name="bioRxiv">
        <title>The Gossypium anomalum genome as a resource for cotton improvement and evolutionary analysis of hybrid incompatibility.</title>
        <authorList>
            <person name="Grover C.E."/>
            <person name="Yuan D."/>
            <person name="Arick M.A."/>
            <person name="Miller E.R."/>
            <person name="Hu G."/>
            <person name="Peterson D.G."/>
            <person name="Wendel J.F."/>
            <person name="Udall J.A."/>
        </authorList>
    </citation>
    <scope>NUCLEOTIDE SEQUENCE [LARGE SCALE GENOMIC DNA]</scope>
    <source>
        <strain evidence="2">JFW-Udall</strain>
        <tissue evidence="2">Leaf</tissue>
    </source>
</reference>
<evidence type="ECO:0000313" key="2">
    <source>
        <dbReference type="EMBL" id="KAG8474977.1"/>
    </source>
</evidence>
<dbReference type="SUPFAM" id="SSF53098">
    <property type="entry name" value="Ribonuclease H-like"/>
    <property type="match status" value="1"/>
</dbReference>
<organism evidence="2 3">
    <name type="scientific">Gossypium anomalum</name>
    <dbReference type="NCBI Taxonomy" id="47600"/>
    <lineage>
        <taxon>Eukaryota</taxon>
        <taxon>Viridiplantae</taxon>
        <taxon>Streptophyta</taxon>
        <taxon>Embryophyta</taxon>
        <taxon>Tracheophyta</taxon>
        <taxon>Spermatophyta</taxon>
        <taxon>Magnoliopsida</taxon>
        <taxon>eudicotyledons</taxon>
        <taxon>Gunneridae</taxon>
        <taxon>Pentapetalae</taxon>
        <taxon>rosids</taxon>
        <taxon>malvids</taxon>
        <taxon>Malvales</taxon>
        <taxon>Malvaceae</taxon>
        <taxon>Malvoideae</taxon>
        <taxon>Gossypium</taxon>
    </lineage>
</organism>
<dbReference type="InterPro" id="IPR036397">
    <property type="entry name" value="RNaseH_sf"/>
</dbReference>
<dbReference type="OrthoDB" id="990874at2759"/>
<evidence type="ECO:0000313" key="3">
    <source>
        <dbReference type="Proteomes" id="UP000701853"/>
    </source>
</evidence>
<dbReference type="AlphaFoldDB" id="A0A8J5Y4S3"/>
<dbReference type="InterPro" id="IPR044730">
    <property type="entry name" value="RNase_H-like_dom_plant"/>
</dbReference>
<dbReference type="InterPro" id="IPR052929">
    <property type="entry name" value="RNase_H-like_EbsB-rel"/>
</dbReference>
<dbReference type="GO" id="GO:0004523">
    <property type="term" value="F:RNA-DNA hybrid ribonuclease activity"/>
    <property type="evidence" value="ECO:0007669"/>
    <property type="project" value="InterPro"/>
</dbReference>
<gene>
    <name evidence="2" type="ORF">CXB51_031671</name>
</gene>
<proteinExistence type="predicted"/>
<feature type="domain" description="RNase H type-1" evidence="1">
    <location>
        <begin position="91"/>
        <end position="199"/>
    </location>
</feature>
<dbReference type="PANTHER" id="PTHR47074:SF48">
    <property type="entry name" value="POLYNUCLEOTIDYL TRANSFERASE, RIBONUCLEASE H-LIKE SUPERFAMILY PROTEIN"/>
    <property type="match status" value="1"/>
</dbReference>
<dbReference type="EMBL" id="JAHUZN010000012">
    <property type="protein sequence ID" value="KAG8474977.1"/>
    <property type="molecule type" value="Genomic_DNA"/>
</dbReference>
<dbReference type="Gene3D" id="3.30.420.10">
    <property type="entry name" value="Ribonuclease H-like superfamily/Ribonuclease H"/>
    <property type="match status" value="1"/>
</dbReference>
<dbReference type="InterPro" id="IPR012337">
    <property type="entry name" value="RNaseH-like_sf"/>
</dbReference>
<dbReference type="CDD" id="cd06222">
    <property type="entry name" value="RNase_H_like"/>
    <property type="match status" value="1"/>
</dbReference>
<dbReference type="PANTHER" id="PTHR47074">
    <property type="entry name" value="BNAC02G40300D PROTEIN"/>
    <property type="match status" value="1"/>
</dbReference>
<dbReference type="GO" id="GO:0003676">
    <property type="term" value="F:nucleic acid binding"/>
    <property type="evidence" value="ECO:0007669"/>
    <property type="project" value="InterPro"/>
</dbReference>
<dbReference type="Pfam" id="PF13456">
    <property type="entry name" value="RVT_3"/>
    <property type="match status" value="1"/>
</dbReference>
<sequence length="204" mass="23636">MGLLDKKAMADSSAILWNNWNNRNNMLFRGKEETSWVIWERAKSLRKEFCIHNIISRPILPIQNAIKKWEKSLNDKMKINFDATIINDKIGFNVIERDSKGFAISESCGFKEDKLQAEWAEFYALKESIKVARSLNIANAIFETDCASLANKIKNWRVDITIIGQRVNNLFKSMDMLNNVKFKWVNSNCNKAMNFLSNYAITNN</sequence>
<dbReference type="Proteomes" id="UP000701853">
    <property type="component" value="Chromosome 12"/>
</dbReference>
<protein>
    <recommendedName>
        <fullName evidence="1">RNase H type-1 domain-containing protein</fullName>
    </recommendedName>
</protein>
<keyword evidence="3" id="KW-1185">Reference proteome</keyword>
<name>A0A8J5Y4S3_9ROSI</name>
<accession>A0A8J5Y4S3</accession>